<keyword evidence="4" id="KW-1185">Reference proteome</keyword>
<dbReference type="AlphaFoldDB" id="A0A128F940"/>
<evidence type="ECO:0000259" key="2">
    <source>
        <dbReference type="Pfam" id="PF14340"/>
    </source>
</evidence>
<keyword evidence="1" id="KW-1133">Transmembrane helix</keyword>
<dbReference type="Proteomes" id="UP000071641">
    <property type="component" value="Unassembled WGS sequence"/>
</dbReference>
<evidence type="ECO:0000256" key="1">
    <source>
        <dbReference type="SAM" id="Phobius"/>
    </source>
</evidence>
<feature type="transmembrane region" description="Helical" evidence="1">
    <location>
        <begin position="112"/>
        <end position="130"/>
    </location>
</feature>
<dbReference type="Pfam" id="PF14340">
    <property type="entry name" value="DUF4395"/>
    <property type="match status" value="1"/>
</dbReference>
<accession>A0A128F940</accession>
<proteinExistence type="predicted"/>
<evidence type="ECO:0000313" key="4">
    <source>
        <dbReference type="Proteomes" id="UP000071641"/>
    </source>
</evidence>
<dbReference type="InterPro" id="IPR025508">
    <property type="entry name" value="DUF4395"/>
</dbReference>
<gene>
    <name evidence="3" type="ORF">GCE9029_03751</name>
</gene>
<dbReference type="OrthoDB" id="9783675at2"/>
<sequence>MRADELKQYHTFFTTPILAMGQSIPGESDLRINETATRARAGLLNVLSAVTMVILLVRPEWDPVIYVGPYVIFDMVMAAMFGLTPLSPSGLLGTAMTMHSKAIWKPIKPKRFAWSLGAIMGITCLTFRLLEMPDIWLFAVLGICFMLTWLEAVLGFCVGCWMHAKMFGCETCALD</sequence>
<organism evidence="3 4">
    <name type="scientific">Grimontia celer</name>
    <dbReference type="NCBI Taxonomy" id="1796497"/>
    <lineage>
        <taxon>Bacteria</taxon>
        <taxon>Pseudomonadati</taxon>
        <taxon>Pseudomonadota</taxon>
        <taxon>Gammaproteobacteria</taxon>
        <taxon>Vibrionales</taxon>
        <taxon>Vibrionaceae</taxon>
        <taxon>Grimontia</taxon>
    </lineage>
</organism>
<feature type="transmembrane region" description="Helical" evidence="1">
    <location>
        <begin position="136"/>
        <end position="158"/>
    </location>
</feature>
<feature type="transmembrane region" description="Helical" evidence="1">
    <location>
        <begin position="41"/>
        <end position="58"/>
    </location>
</feature>
<feature type="transmembrane region" description="Helical" evidence="1">
    <location>
        <begin position="70"/>
        <end position="92"/>
    </location>
</feature>
<keyword evidence="1" id="KW-0812">Transmembrane</keyword>
<keyword evidence="1" id="KW-0472">Membrane</keyword>
<protein>
    <recommendedName>
        <fullName evidence="2">DUF4395 domain-containing protein</fullName>
    </recommendedName>
</protein>
<dbReference type="RefSeq" id="WP_062665564.1">
    <property type="nucleotide sequence ID" value="NZ_FIZX01000002.1"/>
</dbReference>
<evidence type="ECO:0000313" key="3">
    <source>
        <dbReference type="EMBL" id="CZF83292.1"/>
    </source>
</evidence>
<reference evidence="4" key="1">
    <citation type="submission" date="2016-02" db="EMBL/GenBank/DDBJ databases">
        <authorList>
            <person name="Rodrigo-Torres Lidia"/>
            <person name="Arahal R.David."/>
        </authorList>
    </citation>
    <scope>NUCLEOTIDE SEQUENCE [LARGE SCALE GENOMIC DNA]</scope>
    <source>
        <strain evidence="4">CECT 9029</strain>
    </source>
</reference>
<dbReference type="EMBL" id="FIZX01000002">
    <property type="protein sequence ID" value="CZF83292.1"/>
    <property type="molecule type" value="Genomic_DNA"/>
</dbReference>
<name>A0A128F940_9GAMM</name>
<feature type="domain" description="DUF4395" evidence="2">
    <location>
        <begin position="32"/>
        <end position="164"/>
    </location>
</feature>